<dbReference type="PANTHER" id="PTHR33921:SF16">
    <property type="entry name" value="CALVIN CYCLE PROTEIN CP12-3, CHLOROPLASTIC"/>
    <property type="match status" value="1"/>
</dbReference>
<feature type="domain" description="CP12" evidence="1">
    <location>
        <begin position="77"/>
        <end position="146"/>
    </location>
</feature>
<accession>A0ABQ8H098</accession>
<evidence type="ECO:0000313" key="2">
    <source>
        <dbReference type="EMBL" id="KAH7530545.1"/>
    </source>
</evidence>
<dbReference type="InterPro" id="IPR003823">
    <property type="entry name" value="CP12_dom"/>
</dbReference>
<comment type="caution">
    <text evidence="2">The sequence shown here is derived from an EMBL/GenBank/DDBJ whole genome shotgun (WGS) entry which is preliminary data.</text>
</comment>
<dbReference type="PANTHER" id="PTHR33921">
    <property type="entry name" value="CALVIN CYCLE PROTEIN CP12-2, CHLOROPLASTIC"/>
    <property type="match status" value="1"/>
</dbReference>
<dbReference type="SMART" id="SM01093">
    <property type="entry name" value="CP12"/>
    <property type="match status" value="1"/>
</dbReference>
<name>A0ABQ8H098_9ROSI</name>
<proteinExistence type="predicted"/>
<organism evidence="2 3">
    <name type="scientific">Xanthoceras sorbifolium</name>
    <dbReference type="NCBI Taxonomy" id="99658"/>
    <lineage>
        <taxon>Eukaryota</taxon>
        <taxon>Viridiplantae</taxon>
        <taxon>Streptophyta</taxon>
        <taxon>Embryophyta</taxon>
        <taxon>Tracheophyta</taxon>
        <taxon>Spermatophyta</taxon>
        <taxon>Magnoliopsida</taxon>
        <taxon>eudicotyledons</taxon>
        <taxon>Gunneridae</taxon>
        <taxon>Pentapetalae</taxon>
        <taxon>rosids</taxon>
        <taxon>malvids</taxon>
        <taxon>Sapindales</taxon>
        <taxon>Sapindaceae</taxon>
        <taxon>Xanthoceroideae</taxon>
        <taxon>Xanthoceras</taxon>
    </lineage>
</organism>
<dbReference type="EMBL" id="JAFEMO010000037">
    <property type="protein sequence ID" value="KAH7530545.1"/>
    <property type="molecule type" value="Genomic_DNA"/>
</dbReference>
<reference evidence="2 3" key="1">
    <citation type="submission" date="2021-02" db="EMBL/GenBank/DDBJ databases">
        <title>Plant Genome Project.</title>
        <authorList>
            <person name="Zhang R.-G."/>
        </authorList>
    </citation>
    <scope>NUCLEOTIDE SEQUENCE [LARGE SCALE GENOMIC DNA]</scope>
    <source>
        <tissue evidence="2">Leaves</tissue>
    </source>
</reference>
<sequence length="146" mass="16498">MASSRCIAAASLSLPLPSTIRGDSSVSLRSYFCWKRVTLAAAVNHHEKAVTTRRRNVTVKATGVAKFKGTHMKEKQLTEMIQQKVSEAKQVCEGDETTDECKVAWDEVEEISQAKADLRRKLQTQDPLEFFCQDNPETDECRIYED</sequence>
<gene>
    <name evidence="2" type="ORF">JRO89_XSUnG0020300</name>
</gene>
<protein>
    <recommendedName>
        <fullName evidence="1">CP12 domain-containing protein</fullName>
    </recommendedName>
</protein>
<dbReference type="Pfam" id="PF02672">
    <property type="entry name" value="CP12"/>
    <property type="match status" value="1"/>
</dbReference>
<keyword evidence="3" id="KW-1185">Reference proteome</keyword>
<evidence type="ECO:0000259" key="1">
    <source>
        <dbReference type="SMART" id="SM01093"/>
    </source>
</evidence>
<dbReference type="InterPro" id="IPR039314">
    <property type="entry name" value="CP12-like"/>
</dbReference>
<evidence type="ECO:0000313" key="3">
    <source>
        <dbReference type="Proteomes" id="UP000827721"/>
    </source>
</evidence>
<dbReference type="Proteomes" id="UP000827721">
    <property type="component" value="Unassembled WGS sequence"/>
</dbReference>